<dbReference type="InterPro" id="IPR000415">
    <property type="entry name" value="Nitroreductase-like"/>
</dbReference>
<dbReference type="InterPro" id="IPR029479">
    <property type="entry name" value="Nitroreductase"/>
</dbReference>
<evidence type="ECO:0000259" key="2">
    <source>
        <dbReference type="Pfam" id="PF00881"/>
    </source>
</evidence>
<dbReference type="Gramene" id="Manes.01G267400.2.v8.1">
    <property type="protein sequence ID" value="Manes.01G267400.2.v8.1.CDS"/>
    <property type="gene ID" value="Manes.01G267400.v8.1"/>
</dbReference>
<feature type="compositionally biased region" description="Polar residues" evidence="1">
    <location>
        <begin position="37"/>
        <end position="47"/>
    </location>
</feature>
<accession>A0A251LW51</accession>
<gene>
    <name evidence="3" type="ORF">MANES_01G267400</name>
</gene>
<protein>
    <recommendedName>
        <fullName evidence="2">Nitroreductase domain-containing protein</fullName>
    </recommendedName>
</protein>
<dbReference type="CDD" id="cd02142">
    <property type="entry name" value="McbC_SagB-like_oxidoreductase"/>
    <property type="match status" value="2"/>
</dbReference>
<feature type="region of interest" description="Disordered" evidence="1">
    <location>
        <begin position="37"/>
        <end position="71"/>
    </location>
</feature>
<dbReference type="OMA" id="ERAYRYC"/>
<proteinExistence type="predicted"/>
<dbReference type="SUPFAM" id="SSF55469">
    <property type="entry name" value="FMN-dependent nitroreductase-like"/>
    <property type="match status" value="2"/>
</dbReference>
<reference evidence="3 4" key="1">
    <citation type="submission" date="2016-02" db="EMBL/GenBank/DDBJ databases">
        <title>WGS assembly of Manihot esculenta.</title>
        <authorList>
            <person name="Bredeson J.V."/>
            <person name="Prochnik S.E."/>
            <person name="Lyons J.B."/>
            <person name="Schmutz J."/>
            <person name="Grimwood J."/>
            <person name="Vrebalov J."/>
            <person name="Bart R.S."/>
            <person name="Amuge T."/>
            <person name="Ferguson M.E."/>
            <person name="Green R."/>
            <person name="Putnam N."/>
            <person name="Stites J."/>
            <person name="Rounsley S."/>
            <person name="Rokhsar D.S."/>
        </authorList>
    </citation>
    <scope>NUCLEOTIDE SEQUENCE [LARGE SCALE GENOMIC DNA]</scope>
    <source>
        <strain evidence="4">cv. AM560-2</strain>
        <tissue evidence="3">Leaf</tissue>
    </source>
</reference>
<dbReference type="PANTHER" id="PTHR42741">
    <property type="entry name" value="NITROREDUCTASE FAMILY PROTEIN"/>
    <property type="match status" value="1"/>
</dbReference>
<dbReference type="Pfam" id="PF00881">
    <property type="entry name" value="Nitroreductase"/>
    <property type="match status" value="1"/>
</dbReference>
<feature type="domain" description="Nitroreductase" evidence="2">
    <location>
        <begin position="180"/>
        <end position="302"/>
    </location>
</feature>
<evidence type="ECO:0000313" key="3">
    <source>
        <dbReference type="EMBL" id="OAY62426.1"/>
    </source>
</evidence>
<dbReference type="GO" id="GO:0016491">
    <property type="term" value="F:oxidoreductase activity"/>
    <property type="evidence" value="ECO:0007669"/>
    <property type="project" value="InterPro"/>
</dbReference>
<dbReference type="Proteomes" id="UP000091857">
    <property type="component" value="Chromosome 1"/>
</dbReference>
<feature type="compositionally biased region" description="Basic and acidic residues" evidence="1">
    <location>
        <begin position="59"/>
        <end position="70"/>
    </location>
</feature>
<dbReference type="EMBL" id="CM004387">
    <property type="protein sequence ID" value="OAY62426.1"/>
    <property type="molecule type" value="Genomic_DNA"/>
</dbReference>
<dbReference type="AlphaFoldDB" id="A0A251LW51"/>
<dbReference type="EMBL" id="CM004387">
    <property type="protein sequence ID" value="OAY62427.1"/>
    <property type="molecule type" value="Genomic_DNA"/>
</dbReference>
<evidence type="ECO:0000256" key="1">
    <source>
        <dbReference type="SAM" id="MobiDB-lite"/>
    </source>
</evidence>
<dbReference type="PANTHER" id="PTHR42741:SF3">
    <property type="entry name" value="NITROREDUCTASE FAMILY PROTEIN"/>
    <property type="match status" value="1"/>
</dbReference>
<dbReference type="Gene3D" id="3.40.109.10">
    <property type="entry name" value="NADH Oxidase"/>
    <property type="match status" value="2"/>
</dbReference>
<keyword evidence="4" id="KW-1185">Reference proteome</keyword>
<name>A0A251LW51_MANES</name>
<evidence type="ECO:0000313" key="4">
    <source>
        <dbReference type="Proteomes" id="UP000091857"/>
    </source>
</evidence>
<dbReference type="STRING" id="3983.A0A251LW51"/>
<dbReference type="OrthoDB" id="1857329at2759"/>
<sequence length="648" mass="71887">MPPPLSSRFSSPLSQPHFCVFPSTVKFLPDITATVSAKKSTPTTMAFSSSSSPSPSLADPKEGKSPKPDPQKLAQVLKYHNQTKHSFTNYARGPRGLDWANQPNPFRRYISAPLISLLHFPTGNETPSVSTADSAPLYDSVFNSLPPPKPISKSSISQFFYDSLALSAWKTTGFSTWSLRVNPSSGNLHPTEAYIIAPPIESLSNSAFVAHYAPKEHSLELRAATPPDIFPKFFSQNSFIIGISSIFWREAWKYGERAFRYCNHDVGHAIAAIAMAAAGLGWDVKLLDGLGYKELERLMGLEMHEGFHIPDTTIKGKLPEIEFEHPDCLLLVFPNGTNNMNVNYKELSSAITEFRNLEWKGKPNSLSKEHVCWDIIYRTAEAVKKPLTVLDRFSIDPFQGSGVYSAGSYKGFTIREVVRKRRSAVDMDGITKIDRETFYQILLHCLPSGSGSGENQKRQLGLPFRALSWDAEVHAALFVHRVTGLQEGLYFLVRNEDHFDELKKTTRAGFKWEKPEGCPDDLPLYELARGDCQQIAKQLSCHQDIASDGCFSLGMVAHFEPALQGKGVWMYPRLFWETGVLGQVLYLEAHAVGISATGIGCFFDDPVHEVLGLEGSNFQSLYHFTVGGPVLDKRIMSLPAYPGPGVDA</sequence>
<organism evidence="3 4">
    <name type="scientific">Manihot esculenta</name>
    <name type="common">Cassava</name>
    <name type="synonym">Jatropha manihot</name>
    <dbReference type="NCBI Taxonomy" id="3983"/>
    <lineage>
        <taxon>Eukaryota</taxon>
        <taxon>Viridiplantae</taxon>
        <taxon>Streptophyta</taxon>
        <taxon>Embryophyta</taxon>
        <taxon>Tracheophyta</taxon>
        <taxon>Spermatophyta</taxon>
        <taxon>Magnoliopsida</taxon>
        <taxon>eudicotyledons</taxon>
        <taxon>Gunneridae</taxon>
        <taxon>Pentapetalae</taxon>
        <taxon>rosids</taxon>
        <taxon>fabids</taxon>
        <taxon>Malpighiales</taxon>
        <taxon>Euphorbiaceae</taxon>
        <taxon>Crotonoideae</taxon>
        <taxon>Manihoteae</taxon>
        <taxon>Manihot</taxon>
    </lineage>
</organism>